<dbReference type="InterPro" id="IPR005123">
    <property type="entry name" value="Oxoglu/Fe-dep_dioxygenase_dom"/>
</dbReference>
<dbReference type="PROSITE" id="PS51471">
    <property type="entry name" value="FE2OG_OXY"/>
    <property type="match status" value="1"/>
</dbReference>
<dbReference type="EC" id="1.14.11.2" evidence="5"/>
<dbReference type="GO" id="GO:0004656">
    <property type="term" value="F:procollagen-proline 4-dioxygenase activity"/>
    <property type="evidence" value="ECO:0007669"/>
    <property type="project" value="UniProtKB-EC"/>
</dbReference>
<feature type="domain" description="Fe2OG dioxygenase" evidence="11">
    <location>
        <begin position="441"/>
        <end position="545"/>
    </location>
</feature>
<dbReference type="Proteomes" id="UP000708208">
    <property type="component" value="Unassembled WGS sequence"/>
</dbReference>
<keyword evidence="6" id="KW-0479">Metal-binding</keyword>
<dbReference type="OrthoDB" id="420380at2759"/>
<evidence type="ECO:0000256" key="6">
    <source>
        <dbReference type="ARBA" id="ARBA00022723"/>
    </source>
</evidence>
<evidence type="ECO:0000256" key="5">
    <source>
        <dbReference type="ARBA" id="ARBA00012269"/>
    </source>
</evidence>
<keyword evidence="10" id="KW-0408">Iron</keyword>
<evidence type="ECO:0000256" key="3">
    <source>
        <dbReference type="ARBA" id="ARBA00004319"/>
    </source>
</evidence>
<comment type="similarity">
    <text evidence="4">Belongs to the P4HA family.</text>
</comment>
<evidence type="ECO:0000256" key="4">
    <source>
        <dbReference type="ARBA" id="ARBA00006511"/>
    </source>
</evidence>
<dbReference type="Pfam" id="PF08336">
    <property type="entry name" value="P4Ha_N"/>
    <property type="match status" value="1"/>
</dbReference>
<comment type="function">
    <text evidence="2">Catalyzes the post-translational formation of 4-hydroxyproline in -Xaa-Pro-Gly- sequences in collagens and other proteins.</text>
</comment>
<evidence type="ECO:0000256" key="10">
    <source>
        <dbReference type="ARBA" id="ARBA00023004"/>
    </source>
</evidence>
<organism evidence="12 13">
    <name type="scientific">Allacma fusca</name>
    <dbReference type="NCBI Taxonomy" id="39272"/>
    <lineage>
        <taxon>Eukaryota</taxon>
        <taxon>Metazoa</taxon>
        <taxon>Ecdysozoa</taxon>
        <taxon>Arthropoda</taxon>
        <taxon>Hexapoda</taxon>
        <taxon>Collembola</taxon>
        <taxon>Symphypleona</taxon>
        <taxon>Sminthuridae</taxon>
        <taxon>Allacma</taxon>
    </lineage>
</organism>
<reference evidence="12" key="1">
    <citation type="submission" date="2021-06" db="EMBL/GenBank/DDBJ databases">
        <authorList>
            <person name="Hodson N. C."/>
            <person name="Mongue J. A."/>
            <person name="Jaron S. K."/>
        </authorList>
    </citation>
    <scope>NUCLEOTIDE SEQUENCE</scope>
</reference>
<evidence type="ECO:0000313" key="12">
    <source>
        <dbReference type="EMBL" id="CAG7785312.1"/>
    </source>
</evidence>
<evidence type="ECO:0000256" key="2">
    <source>
        <dbReference type="ARBA" id="ARBA00002035"/>
    </source>
</evidence>
<dbReference type="GO" id="GO:0031418">
    <property type="term" value="F:L-ascorbic acid binding"/>
    <property type="evidence" value="ECO:0007669"/>
    <property type="project" value="UniProtKB-KW"/>
</dbReference>
<dbReference type="AlphaFoldDB" id="A0A8J2KI54"/>
<comment type="cofactor">
    <cofactor evidence="1">
        <name>L-ascorbate</name>
        <dbReference type="ChEBI" id="CHEBI:38290"/>
    </cofactor>
</comment>
<dbReference type="SMART" id="SM00702">
    <property type="entry name" value="P4Hc"/>
    <property type="match status" value="1"/>
</dbReference>
<keyword evidence="9" id="KW-0560">Oxidoreductase</keyword>
<keyword evidence="8" id="KW-0223">Dioxygenase</keyword>
<dbReference type="InterPro" id="IPR013547">
    <property type="entry name" value="P4H_N"/>
</dbReference>
<dbReference type="GO" id="GO:0005788">
    <property type="term" value="C:endoplasmic reticulum lumen"/>
    <property type="evidence" value="ECO:0007669"/>
    <property type="project" value="UniProtKB-SubCell"/>
</dbReference>
<dbReference type="PANTHER" id="PTHR10869">
    <property type="entry name" value="PROLYL 4-HYDROXYLASE ALPHA SUBUNIT"/>
    <property type="match status" value="1"/>
</dbReference>
<evidence type="ECO:0000259" key="11">
    <source>
        <dbReference type="PROSITE" id="PS51471"/>
    </source>
</evidence>
<comment type="subcellular location">
    <subcellularLocation>
        <location evidence="3">Endoplasmic reticulum lumen</location>
    </subcellularLocation>
</comment>
<evidence type="ECO:0000313" key="13">
    <source>
        <dbReference type="Proteomes" id="UP000708208"/>
    </source>
</evidence>
<gene>
    <name evidence="12" type="ORF">AFUS01_LOCUS23944</name>
</gene>
<keyword evidence="7" id="KW-0847">Vitamin C</keyword>
<sequence>MFCRTVVDIQNDACMTNIEGEFPPPTLFRQPLYALSISHLRSLERFDSEIVEHLTHTFLTTENLPIGSEIRRLVQVYLSDYEESFGKINARDAVYNKEMTFSRHPICAYRLTRRVTFLLQDLLSHELTYWPLQKLFDSLRHYENTNTNFGSRFLETVHNFSQQGWPNIENLETWAEKILRLQYVYNLEVNQLADGWVSTVPSNCTLHSFHCYEIAWVAMTTDQFASAIEWLELAKERASVDQKSSVVFIEFSLRNAIKNHNFGFDDVIKMEQGPWFFNRLITFVPGDSKNATKLRDLQYKAFKGNKQKMYSRINYFGLCSGDHLQTEREKAMLFCWNEFKIHPSYVIGPVKMEFLSQHPDIIQMYDILSEEEMGSIISESDDRLEPASSTFVGYNTASFSHHISQTSYHRSLVNSHGSFSKGRDLERKLERLTGLVVQGAVSEDLATASYSAGGHLHPHFDNHKYSGKLDSEKSPMITATFYLNDVELGGATVYTSAGVAASPVKGSLTLWFNIFNDGSVDFDSYHGGCPVLIGEKIVGNVWTNYEYQFSGKCGLQPMEKYRFPVNNEYLPKRKK</sequence>
<dbReference type="EMBL" id="CAJVCH010293662">
    <property type="protein sequence ID" value="CAG7785312.1"/>
    <property type="molecule type" value="Genomic_DNA"/>
</dbReference>
<protein>
    <recommendedName>
        <fullName evidence="5">procollagen-proline 4-dioxygenase</fullName>
        <ecNumber evidence="5">1.14.11.2</ecNumber>
    </recommendedName>
</protein>
<comment type="caution">
    <text evidence="12">The sequence shown here is derived from an EMBL/GenBank/DDBJ whole genome shotgun (WGS) entry which is preliminary data.</text>
</comment>
<evidence type="ECO:0000256" key="9">
    <source>
        <dbReference type="ARBA" id="ARBA00023002"/>
    </source>
</evidence>
<dbReference type="InterPro" id="IPR006620">
    <property type="entry name" value="Pro_4_hyd_alph"/>
</dbReference>
<name>A0A8J2KI54_9HEXA</name>
<proteinExistence type="inferred from homology"/>
<evidence type="ECO:0000256" key="8">
    <source>
        <dbReference type="ARBA" id="ARBA00022964"/>
    </source>
</evidence>
<dbReference type="InterPro" id="IPR044862">
    <property type="entry name" value="Pro_4_hyd_alph_FE2OG_OXY"/>
</dbReference>
<dbReference type="PANTHER" id="PTHR10869:SF244">
    <property type="entry name" value="PROLYL 4-HYDROXYLASE SUBUNIT ALPHA-2"/>
    <property type="match status" value="1"/>
</dbReference>
<accession>A0A8J2KI54</accession>
<keyword evidence="13" id="KW-1185">Reference proteome</keyword>
<dbReference type="GO" id="GO:0005506">
    <property type="term" value="F:iron ion binding"/>
    <property type="evidence" value="ECO:0007669"/>
    <property type="project" value="InterPro"/>
</dbReference>
<evidence type="ECO:0000256" key="1">
    <source>
        <dbReference type="ARBA" id="ARBA00001961"/>
    </source>
</evidence>
<evidence type="ECO:0000256" key="7">
    <source>
        <dbReference type="ARBA" id="ARBA00022896"/>
    </source>
</evidence>
<dbReference type="InterPro" id="IPR045054">
    <property type="entry name" value="P4HA-like"/>
</dbReference>
<dbReference type="Pfam" id="PF13640">
    <property type="entry name" value="2OG-FeII_Oxy_3"/>
    <property type="match status" value="1"/>
</dbReference>